<evidence type="ECO:0000313" key="8">
    <source>
        <dbReference type="Proteomes" id="UP000076503"/>
    </source>
</evidence>
<evidence type="ECO:0000256" key="1">
    <source>
        <dbReference type="ARBA" id="ARBA00008425"/>
    </source>
</evidence>
<gene>
    <name evidence="7" type="ORF">N476_24080</name>
</gene>
<dbReference type="NCBIfam" id="NF041363">
    <property type="entry name" value="GntD_guanitoxin"/>
    <property type="match status" value="1"/>
</dbReference>
<keyword evidence="2 5" id="KW-0479">Metal-binding</keyword>
<dbReference type="PIRSF" id="PIRSF019543">
    <property type="entry name" value="Clavaminate_syn"/>
    <property type="match status" value="1"/>
</dbReference>
<dbReference type="EMBL" id="AUXZ01000112">
    <property type="protein sequence ID" value="KZN46671.1"/>
    <property type="molecule type" value="Genomic_DNA"/>
</dbReference>
<dbReference type="GO" id="GO:0005506">
    <property type="term" value="F:iron ion binding"/>
    <property type="evidence" value="ECO:0007669"/>
    <property type="project" value="InterPro"/>
</dbReference>
<dbReference type="InterPro" id="IPR014503">
    <property type="entry name" value="Clavaminate_syn-like"/>
</dbReference>
<evidence type="ECO:0000313" key="7">
    <source>
        <dbReference type="EMBL" id="KZN46671.1"/>
    </source>
</evidence>
<comment type="caution">
    <text evidence="7">The sequence shown here is derived from an EMBL/GenBank/DDBJ whole genome shotgun (WGS) entry which is preliminary data.</text>
</comment>
<dbReference type="GO" id="GO:0016706">
    <property type="term" value="F:2-oxoglutarate-dependent dioxygenase activity"/>
    <property type="evidence" value="ECO:0007669"/>
    <property type="project" value="UniProtKB-ARBA"/>
</dbReference>
<feature type="binding site" evidence="5">
    <location>
        <position position="153"/>
    </location>
    <ligand>
        <name>Fe cation</name>
        <dbReference type="ChEBI" id="CHEBI:24875"/>
    </ligand>
</feature>
<evidence type="ECO:0000256" key="3">
    <source>
        <dbReference type="ARBA" id="ARBA00023002"/>
    </source>
</evidence>
<organism evidence="7 8">
    <name type="scientific">Pseudoalteromonas luteoviolacea H33</name>
    <dbReference type="NCBI Taxonomy" id="1365251"/>
    <lineage>
        <taxon>Bacteria</taxon>
        <taxon>Pseudomonadati</taxon>
        <taxon>Pseudomonadota</taxon>
        <taxon>Gammaproteobacteria</taxon>
        <taxon>Alteromonadales</taxon>
        <taxon>Pseudoalteromonadaceae</taxon>
        <taxon>Pseudoalteromonas</taxon>
    </lineage>
</organism>
<name>A0A167BL66_9GAMM</name>
<keyword evidence="3" id="KW-0560">Oxidoreductase</keyword>
<evidence type="ECO:0000256" key="2">
    <source>
        <dbReference type="ARBA" id="ARBA00022723"/>
    </source>
</evidence>
<dbReference type="InterPro" id="IPR003819">
    <property type="entry name" value="TauD/TfdA-like"/>
</dbReference>
<dbReference type="SUPFAM" id="SSF51197">
    <property type="entry name" value="Clavaminate synthase-like"/>
    <property type="match status" value="1"/>
</dbReference>
<dbReference type="AlphaFoldDB" id="A0A167BL66"/>
<evidence type="ECO:0000256" key="5">
    <source>
        <dbReference type="PIRSR" id="PIRSR019543-2"/>
    </source>
</evidence>
<dbReference type="InterPro" id="IPR053447">
    <property type="entry name" value="Alpha-KG_dependent_hydroxylase"/>
</dbReference>
<dbReference type="RefSeq" id="WP_063363510.1">
    <property type="nucleotide sequence ID" value="NZ_AUXZ01000112.1"/>
</dbReference>
<sequence length="340" mass="39069">MDKEEVVKVLTLTNSEIDTIETLLYQIENLYENESDPRFLEQVQELATKLPVRVLEAFIPFKQRIGQEICVISGFPVDQEKIGFTPVDLESSPNVSTKKECFLFCLLSAAIGEVFGWATQQDGRLVHDIFPIKGHEQEQISSGSDEVITLHIEDAFHEHRADFIGLMCIRNPNEINTTFSKPKLDALSAEHRELLFHQEYIIRPDNSHLEKYNNGLFDADEVQTAREKFNEEMSKGIKFAPFFGDKSKPFLQLDRYFMDEVQGEYADALNSLCDNLEVNTFGLALKAGDIAFVDNYRILHGRCNFKAQYDGYDRWLKRVNIKKELASIKKGNVFVKQRVI</sequence>
<protein>
    <recommendedName>
        <fullName evidence="6">TauD/TfdA-like domain-containing protein</fullName>
    </recommendedName>
</protein>
<reference evidence="7 8" key="1">
    <citation type="submission" date="2013-07" db="EMBL/GenBank/DDBJ databases">
        <title>Comparative Genomic and Metabolomic Analysis of Twelve Strains of Pseudoalteromonas luteoviolacea.</title>
        <authorList>
            <person name="Vynne N.G."/>
            <person name="Mansson M."/>
            <person name="Gram L."/>
        </authorList>
    </citation>
    <scope>NUCLEOTIDE SEQUENCE [LARGE SCALE GENOMIC DNA]</scope>
    <source>
        <strain evidence="7 8">H33</strain>
    </source>
</reference>
<feature type="domain" description="TauD/TfdA-like" evidence="6">
    <location>
        <begin position="110"/>
        <end position="319"/>
    </location>
</feature>
<feature type="binding site" evidence="5">
    <location>
        <position position="151"/>
    </location>
    <ligand>
        <name>Fe cation</name>
        <dbReference type="ChEBI" id="CHEBI:24875"/>
    </ligand>
</feature>
<keyword evidence="4 5" id="KW-0408">Iron</keyword>
<dbReference type="PATRIC" id="fig|1365251.3.peg.4301"/>
<dbReference type="InterPro" id="IPR042098">
    <property type="entry name" value="TauD-like_sf"/>
</dbReference>
<evidence type="ECO:0000259" key="6">
    <source>
        <dbReference type="Pfam" id="PF02668"/>
    </source>
</evidence>
<proteinExistence type="inferred from homology"/>
<dbReference type="Gene3D" id="3.60.130.10">
    <property type="entry name" value="Clavaminate synthase-like"/>
    <property type="match status" value="1"/>
</dbReference>
<comment type="similarity">
    <text evidence="1">Belongs to the clavaminate synthase family.</text>
</comment>
<dbReference type="Proteomes" id="UP000076503">
    <property type="component" value="Unassembled WGS sequence"/>
</dbReference>
<dbReference type="OrthoDB" id="480112at2"/>
<evidence type="ECO:0000256" key="4">
    <source>
        <dbReference type="ARBA" id="ARBA00023004"/>
    </source>
</evidence>
<accession>A0A167BL66</accession>
<dbReference type="Pfam" id="PF02668">
    <property type="entry name" value="TauD"/>
    <property type="match status" value="1"/>
</dbReference>